<dbReference type="Gene3D" id="1.10.150.310">
    <property type="entry name" value="Tex RuvX-like domain-like"/>
    <property type="match status" value="2"/>
</dbReference>
<protein>
    <recommendedName>
        <fullName evidence="3">Competence protein ComEA</fullName>
    </recommendedName>
</protein>
<comment type="caution">
    <text evidence="1">The sequence shown here is derived from an EMBL/GenBank/DDBJ whole genome shotgun (WGS) entry which is preliminary data.</text>
</comment>
<name>A0A179DL30_9SPHI</name>
<dbReference type="Pfam" id="PF12836">
    <property type="entry name" value="HHH_3"/>
    <property type="match status" value="2"/>
</dbReference>
<dbReference type="Gene3D" id="1.10.150.320">
    <property type="entry name" value="Photosystem II 12 kDa extrinsic protein"/>
    <property type="match status" value="1"/>
</dbReference>
<dbReference type="STRING" id="1826909.A5893_00305"/>
<gene>
    <name evidence="1" type="ORF">A5893_00305</name>
</gene>
<dbReference type="PANTHER" id="PTHR21180">
    <property type="entry name" value="ENDONUCLEASE/EXONUCLEASE/PHOSPHATASE FAMILY DOMAIN-CONTAINING PROTEIN 1"/>
    <property type="match status" value="1"/>
</dbReference>
<accession>A0A179DL30</accession>
<evidence type="ECO:0008006" key="3">
    <source>
        <dbReference type="Google" id="ProtNLM"/>
    </source>
</evidence>
<dbReference type="SUPFAM" id="SSF47781">
    <property type="entry name" value="RuvA domain 2-like"/>
    <property type="match status" value="3"/>
</dbReference>
<dbReference type="InterPro" id="IPR010994">
    <property type="entry name" value="RuvA_2-like"/>
</dbReference>
<reference evidence="1 2" key="1">
    <citation type="submission" date="2016-04" db="EMBL/GenBank/DDBJ databases">
        <authorList>
            <person name="Evans L.H."/>
            <person name="Alamgir A."/>
            <person name="Owens N."/>
            <person name="Weber N.D."/>
            <person name="Virtaneva K."/>
            <person name="Barbian K."/>
            <person name="Babar A."/>
            <person name="Rosenke K."/>
        </authorList>
    </citation>
    <scope>NUCLEOTIDE SEQUENCE [LARGE SCALE GENOMIC DNA]</scope>
    <source>
        <strain evidence="1 2">CCM 8644</strain>
    </source>
</reference>
<dbReference type="GO" id="GO:0015627">
    <property type="term" value="C:type II protein secretion system complex"/>
    <property type="evidence" value="ECO:0007669"/>
    <property type="project" value="TreeGrafter"/>
</dbReference>
<reference evidence="1 2" key="2">
    <citation type="submission" date="2016-06" db="EMBL/GenBank/DDBJ databases">
        <title>Pedobacter psychrophilus sp. nov., isolated from Antarctic fragmentary rock.</title>
        <authorList>
            <person name="Svec P."/>
        </authorList>
    </citation>
    <scope>NUCLEOTIDE SEQUENCE [LARGE SCALE GENOMIC DNA]</scope>
    <source>
        <strain evidence="1 2">CCM 8644</strain>
    </source>
</reference>
<dbReference type="InterPro" id="IPR051675">
    <property type="entry name" value="Endo/Exo/Phosphatase_dom_1"/>
</dbReference>
<dbReference type="PANTHER" id="PTHR21180:SF32">
    <property type="entry name" value="ENDONUCLEASE_EXONUCLEASE_PHOSPHATASE FAMILY DOMAIN-CONTAINING PROTEIN 1"/>
    <property type="match status" value="1"/>
</dbReference>
<evidence type="ECO:0000313" key="1">
    <source>
        <dbReference type="EMBL" id="OAQ41594.1"/>
    </source>
</evidence>
<dbReference type="AlphaFoldDB" id="A0A179DL30"/>
<proteinExistence type="predicted"/>
<organism evidence="1 2">
    <name type="scientific">Pedobacter psychrophilus</name>
    <dbReference type="NCBI Taxonomy" id="1826909"/>
    <lineage>
        <taxon>Bacteria</taxon>
        <taxon>Pseudomonadati</taxon>
        <taxon>Bacteroidota</taxon>
        <taxon>Sphingobacteriia</taxon>
        <taxon>Sphingobacteriales</taxon>
        <taxon>Sphingobacteriaceae</taxon>
        <taxon>Pedobacter</taxon>
    </lineage>
</organism>
<dbReference type="GO" id="GO:0015628">
    <property type="term" value="P:protein secretion by the type II secretion system"/>
    <property type="evidence" value="ECO:0007669"/>
    <property type="project" value="TreeGrafter"/>
</dbReference>
<dbReference type="Proteomes" id="UP000078459">
    <property type="component" value="Unassembled WGS sequence"/>
</dbReference>
<evidence type="ECO:0000313" key="2">
    <source>
        <dbReference type="Proteomes" id="UP000078459"/>
    </source>
</evidence>
<dbReference type="EMBL" id="LWHJ01000011">
    <property type="protein sequence ID" value="OAQ41594.1"/>
    <property type="molecule type" value="Genomic_DNA"/>
</dbReference>
<keyword evidence="2" id="KW-1185">Reference proteome</keyword>
<sequence length="272" mass="31333">MISPYVWQKFNYQPLKITVQNLEPQIKEIDGFKDKNHFYDDEENSDISKPETQLFDFNPNNLSVQNWMKLGLSEKQASSIKSYEAKGGKFRSKIDVKKMFVISAQKFKELEPYIQIPAAEVQNKLDFTSTNPTYPKKARENITVEINSADSATLTTISGIGPSFASRIIKYKNRLGGFNHINQLKEVYGIDSLKFEQIKNQIKVDNTKIVFISINDCTFEQLKTFPYLGYKQSNAIIAYRKQHGNYKNPTDLSKIAILNSETIQKLLPYLKF</sequence>